<dbReference type="PRINTS" id="PR00139">
    <property type="entry name" value="ASNGLNASE"/>
</dbReference>
<protein>
    <submittedName>
        <fullName evidence="9">Asparaginase</fullName>
    </submittedName>
</protein>
<evidence type="ECO:0000256" key="1">
    <source>
        <dbReference type="ARBA" id="ARBA00010518"/>
    </source>
</evidence>
<reference evidence="9 10" key="1">
    <citation type="journal article" date="2018" name="Genome Announc.">
        <title>Complete genomes of two Megasphaera elsdenii strains, NCIMB 702410 and ATCC 25940.</title>
        <authorList>
            <person name="Hatmaker E.A."/>
            <person name="O'Dell K."/>
            <person name="Riley L.A."/>
            <person name="Klingeman D.M."/>
            <person name="Guss A.M."/>
        </authorList>
    </citation>
    <scope>NUCLEOTIDE SEQUENCE [LARGE SCALE GENOMIC DNA]</scope>
    <source>
        <strain evidence="9 10">NCIMB702410</strain>
    </source>
</reference>
<dbReference type="PIRSF" id="PIRSF001220">
    <property type="entry name" value="L-ASNase_gatD"/>
    <property type="match status" value="1"/>
</dbReference>
<dbReference type="CDD" id="cd08964">
    <property type="entry name" value="L-asparaginase_II"/>
    <property type="match status" value="1"/>
</dbReference>
<dbReference type="OrthoDB" id="9788068at2"/>
<dbReference type="NCBIfam" id="TIGR00520">
    <property type="entry name" value="asnASE_II"/>
    <property type="match status" value="1"/>
</dbReference>
<dbReference type="PANTHER" id="PTHR11707:SF28">
    <property type="entry name" value="60 KDA LYSOPHOSPHOLIPASE"/>
    <property type="match status" value="1"/>
</dbReference>
<dbReference type="InterPro" id="IPR027475">
    <property type="entry name" value="Asparaginase/glutaminase_AS2"/>
</dbReference>
<name>A0A2S0M4T9_MEGEL</name>
<dbReference type="SFLD" id="SFLDS00057">
    <property type="entry name" value="Glutaminase/Asparaginase"/>
    <property type="match status" value="1"/>
</dbReference>
<dbReference type="InterPro" id="IPR027473">
    <property type="entry name" value="L-asparaginase_C"/>
</dbReference>
<dbReference type="PIRSF" id="PIRSF500176">
    <property type="entry name" value="L_ASNase"/>
    <property type="match status" value="1"/>
</dbReference>
<dbReference type="InterPro" id="IPR006034">
    <property type="entry name" value="Asparaginase/glutaminase-like"/>
</dbReference>
<dbReference type="PROSITE" id="PS00917">
    <property type="entry name" value="ASN_GLN_ASE_2"/>
    <property type="match status" value="1"/>
</dbReference>
<dbReference type="SUPFAM" id="SSF53774">
    <property type="entry name" value="Glutaminase/Asparaginase"/>
    <property type="match status" value="1"/>
</dbReference>
<feature type="domain" description="Asparaginase/glutaminase C-terminal" evidence="8">
    <location>
        <begin position="217"/>
        <end position="321"/>
    </location>
</feature>
<dbReference type="InterPro" id="IPR036152">
    <property type="entry name" value="Asp/glu_Ase-like_sf"/>
</dbReference>
<comment type="similarity">
    <text evidence="1 6">Belongs to the asparaginase 1 family.</text>
</comment>
<dbReference type="GO" id="GO:0004067">
    <property type="term" value="F:asparaginase activity"/>
    <property type="evidence" value="ECO:0007669"/>
    <property type="project" value="UniProtKB-UniRule"/>
</dbReference>
<dbReference type="FunFam" id="3.40.50.1170:FF:000001">
    <property type="entry name" value="L-asparaginase 2"/>
    <property type="match status" value="1"/>
</dbReference>
<keyword evidence="2" id="KW-0378">Hydrolase</keyword>
<feature type="binding site" evidence="4">
    <location>
        <position position="61"/>
    </location>
    <ligand>
        <name>substrate</name>
    </ligand>
</feature>
<dbReference type="Proteomes" id="UP000238358">
    <property type="component" value="Chromosome"/>
</dbReference>
<evidence type="ECO:0000256" key="5">
    <source>
        <dbReference type="PROSITE-ProRule" id="PRU10100"/>
    </source>
</evidence>
<sequence>MEKKKIYVLACGGTIAGKAASADDLTGYAAGQTSVGELLAAVPELAEYADVEGEQFCNIDSSDMTEALWQSLASRVQEIADREDVDGIVITHGTDTMEETAYFLDLTVHTIKPVVLTGSMRPSTAISADGPLNLLEAVQAASWAELGKYGVVIVMNSTVHSARFVEKTDTTHADTFKGRQMGCLGYMQDGRPYLYQQPLRKHTWSSDLASPKDLPPVAIAYTYVGLTADDVCRLAQGKAGLVLAGLGHGKVPEPVWQALQSLMAQGLVVVRAARALGGMVTPVPAYDGTITADSLTPQKAKILLQLALAHTTDRDKIQAIFDTY</sequence>
<evidence type="ECO:0000256" key="2">
    <source>
        <dbReference type="ARBA" id="ARBA00022801"/>
    </source>
</evidence>
<dbReference type="Gene3D" id="3.40.50.40">
    <property type="match status" value="1"/>
</dbReference>
<evidence type="ECO:0000256" key="4">
    <source>
        <dbReference type="PIRSR" id="PIRSR001220-2"/>
    </source>
</evidence>
<dbReference type="InterPro" id="IPR027474">
    <property type="entry name" value="L-asparaginase_N"/>
</dbReference>
<feature type="binding site" evidence="4">
    <location>
        <begin position="94"/>
        <end position="95"/>
    </location>
    <ligand>
        <name>substrate</name>
    </ligand>
</feature>
<dbReference type="AlphaFoldDB" id="A0A2S0M4T9"/>
<evidence type="ECO:0000256" key="6">
    <source>
        <dbReference type="RuleBase" id="RU004456"/>
    </source>
</evidence>
<dbReference type="GO" id="GO:0006528">
    <property type="term" value="P:asparagine metabolic process"/>
    <property type="evidence" value="ECO:0007669"/>
    <property type="project" value="InterPro"/>
</dbReference>
<evidence type="ECO:0000259" key="7">
    <source>
        <dbReference type="Pfam" id="PF00710"/>
    </source>
</evidence>
<dbReference type="InterPro" id="IPR004550">
    <property type="entry name" value="AsnASE_II"/>
</dbReference>
<dbReference type="PANTHER" id="PTHR11707">
    <property type="entry name" value="L-ASPARAGINASE"/>
    <property type="match status" value="1"/>
</dbReference>
<evidence type="ECO:0000259" key="8">
    <source>
        <dbReference type="Pfam" id="PF17763"/>
    </source>
</evidence>
<evidence type="ECO:0000313" key="9">
    <source>
        <dbReference type="EMBL" id="AVO26448.1"/>
    </source>
</evidence>
<dbReference type="Gene3D" id="3.40.50.1170">
    <property type="entry name" value="L-asparaginase, N-terminal domain"/>
    <property type="match status" value="1"/>
</dbReference>
<dbReference type="PROSITE" id="PS51732">
    <property type="entry name" value="ASN_GLN_ASE_3"/>
    <property type="match status" value="1"/>
</dbReference>
<dbReference type="Pfam" id="PF00710">
    <property type="entry name" value="Asparaginase"/>
    <property type="match status" value="1"/>
</dbReference>
<organism evidence="9 10">
    <name type="scientific">Megasphaera elsdenii</name>
    <dbReference type="NCBI Taxonomy" id="907"/>
    <lineage>
        <taxon>Bacteria</taxon>
        <taxon>Bacillati</taxon>
        <taxon>Bacillota</taxon>
        <taxon>Negativicutes</taxon>
        <taxon>Veillonellales</taxon>
        <taxon>Veillonellaceae</taxon>
        <taxon>Megasphaera</taxon>
    </lineage>
</organism>
<dbReference type="SMART" id="SM00870">
    <property type="entry name" value="Asparaginase"/>
    <property type="match status" value="1"/>
</dbReference>
<dbReference type="InterPro" id="IPR037152">
    <property type="entry name" value="L-asparaginase_N_sf"/>
</dbReference>
<accession>A0A2S0M4T9</accession>
<evidence type="ECO:0000313" key="10">
    <source>
        <dbReference type="Proteomes" id="UP000238358"/>
    </source>
</evidence>
<feature type="active site" description="O-isoaspartyl threonine intermediate" evidence="3">
    <location>
        <position position="14"/>
    </location>
</feature>
<dbReference type="InterPro" id="IPR040919">
    <property type="entry name" value="Asparaginase_C"/>
</dbReference>
<gene>
    <name evidence="9" type="ORF">C6Y28_01770</name>
</gene>
<evidence type="ECO:0000256" key="3">
    <source>
        <dbReference type="PIRSR" id="PIRSR001220-1"/>
    </source>
</evidence>
<dbReference type="EMBL" id="CP027569">
    <property type="protein sequence ID" value="AVO26448.1"/>
    <property type="molecule type" value="Genomic_DNA"/>
</dbReference>
<feature type="domain" description="L-asparaginase N-terminal" evidence="7">
    <location>
        <begin position="5"/>
        <end position="198"/>
    </location>
</feature>
<dbReference type="Pfam" id="PF17763">
    <property type="entry name" value="Asparaginase_C"/>
    <property type="match status" value="1"/>
</dbReference>
<feature type="active site" evidence="5">
    <location>
        <position position="94"/>
    </location>
</feature>
<dbReference type="RefSeq" id="WP_027895545.1">
    <property type="nucleotide sequence ID" value="NZ_CP027569.1"/>
</dbReference>
<proteinExistence type="inferred from homology"/>